<dbReference type="EMBL" id="UINC01142806">
    <property type="protein sequence ID" value="SVD31364.1"/>
    <property type="molecule type" value="Genomic_DNA"/>
</dbReference>
<protein>
    <submittedName>
        <fullName evidence="1">Uncharacterized protein</fullName>
    </submittedName>
</protein>
<accession>A0A382UAP2</accession>
<evidence type="ECO:0000313" key="1">
    <source>
        <dbReference type="EMBL" id="SVD31364.1"/>
    </source>
</evidence>
<proteinExistence type="predicted"/>
<name>A0A382UAP2_9ZZZZ</name>
<reference evidence="1" key="1">
    <citation type="submission" date="2018-05" db="EMBL/GenBank/DDBJ databases">
        <authorList>
            <person name="Lanie J.A."/>
            <person name="Ng W.-L."/>
            <person name="Kazmierczak K.M."/>
            <person name="Andrzejewski T.M."/>
            <person name="Davidsen T.M."/>
            <person name="Wayne K.J."/>
            <person name="Tettelin H."/>
            <person name="Glass J.I."/>
            <person name="Rusch D."/>
            <person name="Podicherti R."/>
            <person name="Tsui H.-C.T."/>
            <person name="Winkler M.E."/>
        </authorList>
    </citation>
    <scope>NUCLEOTIDE SEQUENCE</scope>
</reference>
<gene>
    <name evidence="1" type="ORF">METZ01_LOCUS384218</name>
</gene>
<organism evidence="1">
    <name type="scientific">marine metagenome</name>
    <dbReference type="NCBI Taxonomy" id="408172"/>
    <lineage>
        <taxon>unclassified sequences</taxon>
        <taxon>metagenomes</taxon>
        <taxon>ecological metagenomes</taxon>
    </lineage>
</organism>
<dbReference type="AlphaFoldDB" id="A0A382UAP2"/>
<feature type="non-terminal residue" evidence="1">
    <location>
        <position position="1"/>
    </location>
</feature>
<sequence>CYKKSHSLRVFSNADGGYVVTCGNCDLWTTIPVGERLKGWNDDSNADIAAAA</sequence>